<dbReference type="OrthoDB" id="9814375at2"/>
<feature type="signal peptide" evidence="1">
    <location>
        <begin position="1"/>
        <end position="25"/>
    </location>
</feature>
<dbReference type="RefSeq" id="WP_062075173.1">
    <property type="nucleotide sequence ID" value="NZ_BBRC01000006.1"/>
</dbReference>
<keyword evidence="3" id="KW-1185">Reference proteome</keyword>
<evidence type="ECO:0000313" key="2">
    <source>
        <dbReference type="EMBL" id="NYI42716.1"/>
    </source>
</evidence>
<comment type="caution">
    <text evidence="2">The sequence shown here is derived from an EMBL/GenBank/DDBJ whole genome shotgun (WGS) entry which is preliminary data.</text>
</comment>
<dbReference type="SUPFAM" id="SSF53850">
    <property type="entry name" value="Periplasmic binding protein-like II"/>
    <property type="match status" value="1"/>
</dbReference>
<dbReference type="InterPro" id="IPR027024">
    <property type="entry name" value="UCP027386_ABC_sbc_TM0202"/>
</dbReference>
<accession>A0A7Y9ZG28</accession>
<dbReference type="Pfam" id="PF12974">
    <property type="entry name" value="Phosphonate-bd"/>
    <property type="match status" value="1"/>
</dbReference>
<dbReference type="Gene3D" id="3.40.190.10">
    <property type="entry name" value="Periplasmic binding protein-like II"/>
    <property type="match status" value="2"/>
</dbReference>
<evidence type="ECO:0000256" key="1">
    <source>
        <dbReference type="SAM" id="SignalP"/>
    </source>
</evidence>
<dbReference type="PANTHER" id="PTHR30024:SF46">
    <property type="entry name" value="ABC TRANSPORTER, SUBSTRATE-BINDING LIPOPROTEIN"/>
    <property type="match status" value="1"/>
</dbReference>
<organism evidence="2 3">
    <name type="scientific">Demequina lutea</name>
    <dbReference type="NCBI Taxonomy" id="431489"/>
    <lineage>
        <taxon>Bacteria</taxon>
        <taxon>Bacillati</taxon>
        <taxon>Actinomycetota</taxon>
        <taxon>Actinomycetes</taxon>
        <taxon>Micrococcales</taxon>
        <taxon>Demequinaceae</taxon>
        <taxon>Demequina</taxon>
    </lineage>
</organism>
<proteinExistence type="predicted"/>
<dbReference type="AlphaFoldDB" id="A0A7Y9ZG28"/>
<dbReference type="PIRSF" id="PIRSF027386">
    <property type="entry name" value="UCP027386_ABC_sbc_TM0202"/>
    <property type="match status" value="1"/>
</dbReference>
<protein>
    <submittedName>
        <fullName evidence="2">NitT/TauT family transport system substrate-binding protein</fullName>
    </submittedName>
</protein>
<feature type="chain" id="PRO_5031200742" evidence="1">
    <location>
        <begin position="26"/>
        <end position="345"/>
    </location>
</feature>
<dbReference type="PROSITE" id="PS51257">
    <property type="entry name" value="PROKAR_LIPOPROTEIN"/>
    <property type="match status" value="1"/>
</dbReference>
<reference evidence="2 3" key="1">
    <citation type="submission" date="2020-07" db="EMBL/GenBank/DDBJ databases">
        <title>Sequencing the genomes of 1000 actinobacteria strains.</title>
        <authorList>
            <person name="Klenk H.-P."/>
        </authorList>
    </citation>
    <scope>NUCLEOTIDE SEQUENCE [LARGE SCALE GENOMIC DNA]</scope>
    <source>
        <strain evidence="2 3">DSM 19970</strain>
    </source>
</reference>
<evidence type="ECO:0000313" key="3">
    <source>
        <dbReference type="Proteomes" id="UP000547973"/>
    </source>
</evidence>
<sequence>MKKTLTASGALLAALILTACSTGNAATVTSPSPTATAVVSQAPVVPVAVNIASLKGPTTMGLVGLMDDATKGTAPEDYKVQMYASPDEVVPLVAKGSVDMALVPSNLAAVLYAKTKGTDAQISVLAINTLGVLNIVESGDTIHSIADLKGKTVYLTGKGASPEYVMDYLLEQAGLKPGVDVDLQFLSEHTEVVAKLTATPGAIGVLPQPFVTIAEAASPDLRTALDLTSEWAKVSPDSQLITGVVVVRNSFATEHPDAVAQFMKDYAASTEWVNAKPAEAAPLIVAAGIVPNATLAEKAIPLCYITDVSGAAMKSALAGYLQVLFNADPASVGGSMPGDDFYFAG</sequence>
<dbReference type="EMBL" id="JACBZO010000001">
    <property type="protein sequence ID" value="NYI42716.1"/>
    <property type="molecule type" value="Genomic_DNA"/>
</dbReference>
<name>A0A7Y9ZG28_9MICO</name>
<dbReference type="Proteomes" id="UP000547973">
    <property type="component" value="Unassembled WGS sequence"/>
</dbReference>
<keyword evidence="1" id="KW-0732">Signal</keyword>
<dbReference type="PANTHER" id="PTHR30024">
    <property type="entry name" value="ALIPHATIC SULFONATES-BINDING PROTEIN-RELATED"/>
    <property type="match status" value="1"/>
</dbReference>
<gene>
    <name evidence="2" type="ORF">BKA03_002835</name>
</gene>